<organism evidence="1 2">
    <name type="scientific">Brassica napus</name>
    <name type="common">Rape</name>
    <dbReference type="NCBI Taxonomy" id="3708"/>
    <lineage>
        <taxon>Eukaryota</taxon>
        <taxon>Viridiplantae</taxon>
        <taxon>Streptophyta</taxon>
        <taxon>Embryophyta</taxon>
        <taxon>Tracheophyta</taxon>
        <taxon>Spermatophyta</taxon>
        <taxon>Magnoliopsida</taxon>
        <taxon>eudicotyledons</taxon>
        <taxon>Gunneridae</taxon>
        <taxon>Pentapetalae</taxon>
        <taxon>rosids</taxon>
        <taxon>malvids</taxon>
        <taxon>Brassicales</taxon>
        <taxon>Brassicaceae</taxon>
        <taxon>Brassiceae</taxon>
        <taxon>Brassica</taxon>
    </lineage>
</organism>
<reference evidence="1 2" key="1">
    <citation type="submission" date="2021-05" db="EMBL/GenBank/DDBJ databases">
        <title>Genome Assembly of Synthetic Allotetraploid Brassica napus Reveals Homoeologous Exchanges between Subgenomes.</title>
        <authorList>
            <person name="Davis J.T."/>
        </authorList>
    </citation>
    <scope>NUCLEOTIDE SEQUENCE [LARGE SCALE GENOMIC DNA]</scope>
    <source>
        <strain evidence="2">cv. Da-Ae</strain>
        <tissue evidence="1">Seedling</tissue>
    </source>
</reference>
<comment type="caution">
    <text evidence="1">The sequence shown here is derived from an EMBL/GenBank/DDBJ whole genome shotgun (WGS) entry which is preliminary data.</text>
</comment>
<evidence type="ECO:0000313" key="1">
    <source>
        <dbReference type="EMBL" id="KAH0910690.1"/>
    </source>
</evidence>
<protein>
    <submittedName>
        <fullName evidence="1">Uncharacterized protein</fullName>
    </submittedName>
</protein>
<gene>
    <name evidence="1" type="ORF">HID58_034011</name>
</gene>
<sequence length="68" mass="7790">KSEAKSLWDKCLLKISPKCALDIIEGKICHDALIKYIVEKPRLVAQKTNYLKKSDDLWTHYVSISQTA</sequence>
<dbReference type="PANTHER" id="PTHR31951">
    <property type="entry name" value="BIFUNCTIONAL INHIBITOR/LIPID-TRANSFER PROTEIN/SEED STORAGE 2S ALBUMIN SUPERFAMILY PROTEIN-RELATED"/>
    <property type="match status" value="1"/>
</dbReference>
<dbReference type="PANTHER" id="PTHR31951:SF29">
    <property type="entry name" value="ECA1 GAMETOGENESIS FAMILY PROTEIN (DUF784)-RELATED"/>
    <property type="match status" value="1"/>
</dbReference>
<accession>A0ABQ8C2H1</accession>
<proteinExistence type="predicted"/>
<dbReference type="Proteomes" id="UP000824890">
    <property type="component" value="Unassembled WGS sequence"/>
</dbReference>
<feature type="non-terminal residue" evidence="1">
    <location>
        <position position="1"/>
    </location>
</feature>
<dbReference type="EMBL" id="JAGKQM010000009">
    <property type="protein sequence ID" value="KAH0910690.1"/>
    <property type="molecule type" value="Genomic_DNA"/>
</dbReference>
<evidence type="ECO:0000313" key="2">
    <source>
        <dbReference type="Proteomes" id="UP000824890"/>
    </source>
</evidence>
<keyword evidence="2" id="KW-1185">Reference proteome</keyword>
<name>A0ABQ8C2H1_BRANA</name>